<dbReference type="Proteomes" id="UP001217485">
    <property type="component" value="Unassembled WGS sequence"/>
</dbReference>
<gene>
    <name evidence="2" type="ORF">POL72_28625</name>
</gene>
<evidence type="ECO:0000256" key="1">
    <source>
        <dbReference type="SAM" id="MobiDB-lite"/>
    </source>
</evidence>
<feature type="compositionally biased region" description="Basic and acidic residues" evidence="1">
    <location>
        <begin position="95"/>
        <end position="108"/>
    </location>
</feature>
<dbReference type="EMBL" id="JAQNDK010000003">
    <property type="protein sequence ID" value="MDC0681739.1"/>
    <property type="molecule type" value="Genomic_DNA"/>
</dbReference>
<dbReference type="RefSeq" id="WP_272099055.1">
    <property type="nucleotide sequence ID" value="NZ_JAQNDK010000003.1"/>
</dbReference>
<sequence length="121" mass="13270">MTEMRDLERDSQDERAMLLEAADAATSARRAVRHVLEGLESIIALRASAGSAQDIHRVRKLVDDLRAARRSAGISLRAAQRTADGALHALGGESPGDRARTRARDRAELNGGHSSHRRRIR</sequence>
<feature type="region of interest" description="Disordered" evidence="1">
    <location>
        <begin position="83"/>
        <end position="121"/>
    </location>
</feature>
<accession>A0ABT5C5P8</accession>
<evidence type="ECO:0000313" key="3">
    <source>
        <dbReference type="Proteomes" id="UP001217485"/>
    </source>
</evidence>
<reference evidence="2 3" key="1">
    <citation type="submission" date="2023-01" db="EMBL/GenBank/DDBJ databases">
        <title>Minimal conservation of predation-associated metabolite biosynthetic gene clusters underscores biosynthetic potential of Myxococcota including descriptions for ten novel species: Archangium lansinium sp. nov., Myxococcus landrumus sp. nov., Nannocystis bai.</title>
        <authorList>
            <person name="Ahearne A."/>
            <person name="Stevens C."/>
            <person name="Dowd S."/>
        </authorList>
    </citation>
    <scope>NUCLEOTIDE SEQUENCE [LARGE SCALE GENOMIC DNA]</scope>
    <source>
        <strain evidence="2 3">WIWO2</strain>
    </source>
</reference>
<evidence type="ECO:0000313" key="2">
    <source>
        <dbReference type="EMBL" id="MDC0681739.1"/>
    </source>
</evidence>
<keyword evidence="3" id="KW-1185">Reference proteome</keyword>
<comment type="caution">
    <text evidence="2">The sequence shown here is derived from an EMBL/GenBank/DDBJ whole genome shotgun (WGS) entry which is preliminary data.</text>
</comment>
<proteinExistence type="predicted"/>
<name>A0ABT5C5P8_9BACT</name>
<protein>
    <submittedName>
        <fullName evidence="2">Uncharacterized protein</fullName>
    </submittedName>
</protein>
<organism evidence="2 3">
    <name type="scientific">Sorangium atrum</name>
    <dbReference type="NCBI Taxonomy" id="2995308"/>
    <lineage>
        <taxon>Bacteria</taxon>
        <taxon>Pseudomonadati</taxon>
        <taxon>Myxococcota</taxon>
        <taxon>Polyangia</taxon>
        <taxon>Polyangiales</taxon>
        <taxon>Polyangiaceae</taxon>
        <taxon>Sorangium</taxon>
    </lineage>
</organism>